<dbReference type="InterPro" id="IPR008271">
    <property type="entry name" value="Ser/Thr_kinase_AS"/>
</dbReference>
<evidence type="ECO:0000313" key="12">
    <source>
        <dbReference type="Proteomes" id="UP000186394"/>
    </source>
</evidence>
<evidence type="ECO:0000256" key="3">
    <source>
        <dbReference type="ARBA" id="ARBA00022679"/>
    </source>
</evidence>
<sequence>MMSSKRNAPPQGPPIPGARPKRFLGAGGFADVFLYEQQVPRRDVAVKILRQGGSERDHHRFTTEADLMARLSSHPSIVSVYGAGTVEEERSYLIMEYCPPPHLGKLATSQPLTLTRALEIGIQVAGAVETIHRVGYLHRDIKPANILVTPFGRPVLGDFGIAAPIGLSVEQDEFGGASPPWASPEQQLDQESLTPASDVYALAATIYTLLAGRSPHVDVSGSDRNDQLSMLDRVLHRPIPPIGRRDVPEQLERVLITAMSKSPRGRYASAVALARALQQVQTDLQLATTQLDVMEEAPREETGGDGEQDSTMLRPVVTVNPDGPTGTVPAAHRHDDAATAFAPRRVEAQSTGAASQRDRPRPRFSVPQPSAGPLMPEVLGSRPGRRNDDEVEPAPEGAVLPGHRASTSSASTTSSPQPWATPLSEDDAAEGAAGAPGTDEAEAGLRRQPRRLSGRAVAVTVLGAAVVVSLTAIGVWSVLRGEGGTQQATAQPATTAPPGAVPGAGILPAVTDLRVAQAEERVSATWSYDSSGSDVVFLYRISDPGQLLPVQETRQTSVTVTPVSARTCIEVVARDSSGASSEAAVACVDTPGAGSAG</sequence>
<dbReference type="PANTHER" id="PTHR43289:SF6">
    <property type="entry name" value="SERINE_THREONINE-PROTEIN KINASE NEKL-3"/>
    <property type="match status" value="1"/>
</dbReference>
<keyword evidence="6 7" id="KW-0067">ATP-binding</keyword>
<dbReference type="EMBL" id="MSKL01000025">
    <property type="protein sequence ID" value="OLO48253.1"/>
    <property type="molecule type" value="Genomic_DNA"/>
</dbReference>
<keyword evidence="9" id="KW-1133">Transmembrane helix</keyword>
<evidence type="ECO:0000256" key="7">
    <source>
        <dbReference type="PROSITE-ProRule" id="PRU10141"/>
    </source>
</evidence>
<dbReference type="Gene3D" id="3.30.200.20">
    <property type="entry name" value="Phosphorylase Kinase, domain 1"/>
    <property type="match status" value="1"/>
</dbReference>
<dbReference type="PROSITE" id="PS00108">
    <property type="entry name" value="PROTEIN_KINASE_ST"/>
    <property type="match status" value="1"/>
</dbReference>
<dbReference type="InterPro" id="IPR017441">
    <property type="entry name" value="Protein_kinase_ATP_BS"/>
</dbReference>
<proteinExistence type="predicted"/>
<evidence type="ECO:0000259" key="10">
    <source>
        <dbReference type="PROSITE" id="PS50011"/>
    </source>
</evidence>
<feature type="compositionally biased region" description="Low complexity" evidence="8">
    <location>
        <begin position="405"/>
        <end position="415"/>
    </location>
</feature>
<dbReference type="EC" id="2.7.11.1" evidence="1"/>
<dbReference type="GO" id="GO:0004674">
    <property type="term" value="F:protein serine/threonine kinase activity"/>
    <property type="evidence" value="ECO:0007669"/>
    <property type="project" value="UniProtKB-KW"/>
</dbReference>
<evidence type="ECO:0000256" key="2">
    <source>
        <dbReference type="ARBA" id="ARBA00022527"/>
    </source>
</evidence>
<evidence type="ECO:0000256" key="9">
    <source>
        <dbReference type="SAM" id="Phobius"/>
    </source>
</evidence>
<name>A0A1Q8VJI7_9ACTO</name>
<evidence type="ECO:0000256" key="1">
    <source>
        <dbReference type="ARBA" id="ARBA00012513"/>
    </source>
</evidence>
<accession>A0A1Q8VJI7</accession>
<dbReference type="PANTHER" id="PTHR43289">
    <property type="entry name" value="MITOGEN-ACTIVATED PROTEIN KINASE KINASE KINASE 20-RELATED"/>
    <property type="match status" value="1"/>
</dbReference>
<dbReference type="Gene3D" id="1.10.510.10">
    <property type="entry name" value="Transferase(Phosphotransferase) domain 1"/>
    <property type="match status" value="1"/>
</dbReference>
<keyword evidence="5 11" id="KW-0418">Kinase</keyword>
<keyword evidence="2 11" id="KW-0723">Serine/threonine-protein kinase</keyword>
<dbReference type="PROSITE" id="PS00107">
    <property type="entry name" value="PROTEIN_KINASE_ATP"/>
    <property type="match status" value="1"/>
</dbReference>
<keyword evidence="4 7" id="KW-0547">Nucleotide-binding</keyword>
<dbReference type="GO" id="GO:0005524">
    <property type="term" value="F:ATP binding"/>
    <property type="evidence" value="ECO:0007669"/>
    <property type="project" value="UniProtKB-UniRule"/>
</dbReference>
<keyword evidence="9" id="KW-0812">Transmembrane</keyword>
<feature type="domain" description="Protein kinase" evidence="10">
    <location>
        <begin position="18"/>
        <end position="284"/>
    </location>
</feature>
<dbReference type="AlphaFoldDB" id="A0A1Q8VJI7"/>
<dbReference type="Pfam" id="PF00069">
    <property type="entry name" value="Pkinase"/>
    <property type="match status" value="1"/>
</dbReference>
<dbReference type="InterPro" id="IPR011009">
    <property type="entry name" value="Kinase-like_dom_sf"/>
</dbReference>
<dbReference type="OrthoDB" id="9762169at2"/>
<dbReference type="RefSeq" id="WP_075418596.1">
    <property type="nucleotide sequence ID" value="NZ_MSKL01000025.1"/>
</dbReference>
<gene>
    <name evidence="11" type="ORF">BKH28_09615</name>
</gene>
<dbReference type="PROSITE" id="PS50011">
    <property type="entry name" value="PROTEIN_KINASE_DOM"/>
    <property type="match status" value="1"/>
</dbReference>
<dbReference type="SUPFAM" id="SSF56112">
    <property type="entry name" value="Protein kinase-like (PK-like)"/>
    <property type="match status" value="1"/>
</dbReference>
<dbReference type="SMART" id="SM00220">
    <property type="entry name" value="S_TKc"/>
    <property type="match status" value="1"/>
</dbReference>
<dbReference type="Proteomes" id="UP000186394">
    <property type="component" value="Unassembled WGS sequence"/>
</dbReference>
<evidence type="ECO:0000256" key="6">
    <source>
        <dbReference type="ARBA" id="ARBA00022840"/>
    </source>
</evidence>
<evidence type="ECO:0000256" key="4">
    <source>
        <dbReference type="ARBA" id="ARBA00022741"/>
    </source>
</evidence>
<keyword evidence="9" id="KW-0472">Membrane</keyword>
<feature type="transmembrane region" description="Helical" evidence="9">
    <location>
        <begin position="456"/>
        <end position="479"/>
    </location>
</feature>
<evidence type="ECO:0000256" key="5">
    <source>
        <dbReference type="ARBA" id="ARBA00022777"/>
    </source>
</evidence>
<evidence type="ECO:0000256" key="8">
    <source>
        <dbReference type="SAM" id="MobiDB-lite"/>
    </source>
</evidence>
<protein>
    <recommendedName>
        <fullName evidence="1">non-specific serine/threonine protein kinase</fullName>
        <ecNumber evidence="1">2.7.11.1</ecNumber>
    </recommendedName>
</protein>
<feature type="region of interest" description="Disordered" evidence="8">
    <location>
        <begin position="293"/>
        <end position="447"/>
    </location>
</feature>
<comment type="caution">
    <text evidence="11">The sequence shown here is derived from an EMBL/GenBank/DDBJ whole genome shotgun (WGS) entry which is preliminary data.</text>
</comment>
<organism evidence="11 12">
    <name type="scientific">Actinomyces oris</name>
    <dbReference type="NCBI Taxonomy" id="544580"/>
    <lineage>
        <taxon>Bacteria</taxon>
        <taxon>Bacillati</taxon>
        <taxon>Actinomycetota</taxon>
        <taxon>Actinomycetes</taxon>
        <taxon>Actinomycetales</taxon>
        <taxon>Actinomycetaceae</taxon>
        <taxon>Actinomyces</taxon>
    </lineage>
</organism>
<dbReference type="CDD" id="cd14014">
    <property type="entry name" value="STKc_PknB_like"/>
    <property type="match status" value="1"/>
</dbReference>
<feature type="binding site" evidence="7">
    <location>
        <position position="47"/>
    </location>
    <ligand>
        <name>ATP</name>
        <dbReference type="ChEBI" id="CHEBI:30616"/>
    </ligand>
</feature>
<evidence type="ECO:0000313" key="11">
    <source>
        <dbReference type="EMBL" id="OLO48253.1"/>
    </source>
</evidence>
<dbReference type="InterPro" id="IPR000719">
    <property type="entry name" value="Prot_kinase_dom"/>
</dbReference>
<reference evidence="11 12" key="1">
    <citation type="submission" date="2016-12" db="EMBL/GenBank/DDBJ databases">
        <title>Genomic comparison of strains in the 'Actinomyces naeslundii' group.</title>
        <authorList>
            <person name="Mughal S.R."/>
            <person name="Do T."/>
            <person name="Gilbert S.C."/>
            <person name="Witherden E.A."/>
            <person name="Didelot X."/>
            <person name="Beighton D."/>
        </authorList>
    </citation>
    <scope>NUCLEOTIDE SEQUENCE [LARGE SCALE GENOMIC DNA]</scope>
    <source>
        <strain evidence="11 12">P6N</strain>
    </source>
</reference>
<keyword evidence="3" id="KW-0808">Transferase</keyword>